<evidence type="ECO:0000256" key="5">
    <source>
        <dbReference type="SAM" id="SignalP"/>
    </source>
</evidence>
<evidence type="ECO:0000313" key="8">
    <source>
        <dbReference type="Proteomes" id="UP001458880"/>
    </source>
</evidence>
<dbReference type="GO" id="GO:0016298">
    <property type="term" value="F:lipase activity"/>
    <property type="evidence" value="ECO:0007669"/>
    <property type="project" value="InterPro"/>
</dbReference>
<dbReference type="GO" id="GO:0005615">
    <property type="term" value="C:extracellular space"/>
    <property type="evidence" value="ECO:0007669"/>
    <property type="project" value="TreeGrafter"/>
</dbReference>
<protein>
    <submittedName>
        <fullName evidence="7">Lipase</fullName>
    </submittedName>
</protein>
<dbReference type="InterPro" id="IPR029058">
    <property type="entry name" value="AB_hydrolase_fold"/>
</dbReference>
<dbReference type="GO" id="GO:0016042">
    <property type="term" value="P:lipid catabolic process"/>
    <property type="evidence" value="ECO:0007669"/>
    <property type="project" value="TreeGrafter"/>
</dbReference>
<dbReference type="Proteomes" id="UP001458880">
    <property type="component" value="Unassembled WGS sequence"/>
</dbReference>
<dbReference type="InterPro" id="IPR000734">
    <property type="entry name" value="TAG_lipase"/>
</dbReference>
<dbReference type="Gene3D" id="3.40.50.1820">
    <property type="entry name" value="alpha/beta hydrolase"/>
    <property type="match status" value="1"/>
</dbReference>
<comment type="subcellular location">
    <subcellularLocation>
        <location evidence="1">Secreted</location>
    </subcellularLocation>
</comment>
<accession>A0AAW1LWV4</accession>
<evidence type="ECO:0000259" key="6">
    <source>
        <dbReference type="Pfam" id="PF00151"/>
    </source>
</evidence>
<evidence type="ECO:0000256" key="1">
    <source>
        <dbReference type="ARBA" id="ARBA00004613"/>
    </source>
</evidence>
<evidence type="ECO:0000313" key="7">
    <source>
        <dbReference type="EMBL" id="KAK9738376.1"/>
    </source>
</evidence>
<keyword evidence="5" id="KW-0732">Signal</keyword>
<dbReference type="GO" id="GO:0017171">
    <property type="term" value="F:serine hydrolase activity"/>
    <property type="evidence" value="ECO:0007669"/>
    <property type="project" value="TreeGrafter"/>
</dbReference>
<dbReference type="AlphaFoldDB" id="A0AAW1LWV4"/>
<sequence length="326" mass="36518">MKISYIWIILLLVLCISLQSTDSGIGNILDIRYWSCRLKKTYSCPDNDIKFYLYVPEDKAPIRKRIDVRNPLALKIAGFNPHRKSVLIIHGFNGTESKTPMTTLRNAYLFRGDHNVFTVDYQPIARFPCYLSALSNTRLVGQCAAQLYAYIMDLGGRAEKTMCVGHSLGAHICGMMSNHLTKKQHRIIGLDPARPLISRFATREFRLTTEDAHQVEVFHTNAGILGEVNRIGHVDFCINGGTNQPGCKGHKLKRARCSHFQSVCFFAATVRGTSLKASPCASDCPKRKNSWGLLPGRSIPMGYDTPFTARGSYCIKHIVDTDCPFN</sequence>
<dbReference type="InterPro" id="IPR013818">
    <property type="entry name" value="Lipase"/>
</dbReference>
<dbReference type="EMBL" id="JASPKY010000087">
    <property type="protein sequence ID" value="KAK9738376.1"/>
    <property type="molecule type" value="Genomic_DNA"/>
</dbReference>
<dbReference type="PANTHER" id="PTHR11610">
    <property type="entry name" value="LIPASE"/>
    <property type="match status" value="1"/>
</dbReference>
<feature type="signal peptide" evidence="5">
    <location>
        <begin position="1"/>
        <end position="23"/>
    </location>
</feature>
<name>A0AAW1LWV4_POPJA</name>
<evidence type="ECO:0000256" key="4">
    <source>
        <dbReference type="RuleBase" id="RU004262"/>
    </source>
</evidence>
<dbReference type="PRINTS" id="PR00821">
    <property type="entry name" value="TAGLIPASE"/>
</dbReference>
<organism evidence="7 8">
    <name type="scientific">Popillia japonica</name>
    <name type="common">Japanese beetle</name>
    <dbReference type="NCBI Taxonomy" id="7064"/>
    <lineage>
        <taxon>Eukaryota</taxon>
        <taxon>Metazoa</taxon>
        <taxon>Ecdysozoa</taxon>
        <taxon>Arthropoda</taxon>
        <taxon>Hexapoda</taxon>
        <taxon>Insecta</taxon>
        <taxon>Pterygota</taxon>
        <taxon>Neoptera</taxon>
        <taxon>Endopterygota</taxon>
        <taxon>Coleoptera</taxon>
        <taxon>Polyphaga</taxon>
        <taxon>Scarabaeiformia</taxon>
        <taxon>Scarabaeidae</taxon>
        <taxon>Rutelinae</taxon>
        <taxon>Popillia</taxon>
    </lineage>
</organism>
<comment type="similarity">
    <text evidence="2 4">Belongs to the AB hydrolase superfamily. Lipase family.</text>
</comment>
<reference evidence="7 8" key="1">
    <citation type="journal article" date="2024" name="BMC Genomics">
        <title>De novo assembly and annotation of Popillia japonica's genome with initial clues to its potential as an invasive pest.</title>
        <authorList>
            <person name="Cucini C."/>
            <person name="Boschi S."/>
            <person name="Funari R."/>
            <person name="Cardaioli E."/>
            <person name="Iannotti N."/>
            <person name="Marturano G."/>
            <person name="Paoli F."/>
            <person name="Bruttini M."/>
            <person name="Carapelli A."/>
            <person name="Frati F."/>
            <person name="Nardi F."/>
        </authorList>
    </citation>
    <scope>NUCLEOTIDE SEQUENCE [LARGE SCALE GENOMIC DNA]</scope>
    <source>
        <strain evidence="7">DMR45628</strain>
    </source>
</reference>
<comment type="caution">
    <text evidence="7">The sequence shown here is derived from an EMBL/GenBank/DDBJ whole genome shotgun (WGS) entry which is preliminary data.</text>
</comment>
<evidence type="ECO:0000256" key="3">
    <source>
        <dbReference type="ARBA" id="ARBA00022525"/>
    </source>
</evidence>
<keyword evidence="8" id="KW-1185">Reference proteome</keyword>
<gene>
    <name evidence="7" type="ORF">QE152_g9887</name>
</gene>
<keyword evidence="3" id="KW-0964">Secreted</keyword>
<proteinExistence type="inferred from homology"/>
<dbReference type="SUPFAM" id="SSF53474">
    <property type="entry name" value="alpha/beta-Hydrolases"/>
    <property type="match status" value="1"/>
</dbReference>
<feature type="chain" id="PRO_5043979672" evidence="5">
    <location>
        <begin position="24"/>
        <end position="326"/>
    </location>
</feature>
<dbReference type="Pfam" id="PF00151">
    <property type="entry name" value="Lipase"/>
    <property type="match status" value="1"/>
</dbReference>
<evidence type="ECO:0000256" key="2">
    <source>
        <dbReference type="ARBA" id="ARBA00010701"/>
    </source>
</evidence>
<feature type="domain" description="Lipase" evidence="6">
    <location>
        <begin position="45"/>
        <end position="282"/>
    </location>
</feature>
<dbReference type="PANTHER" id="PTHR11610:SF36">
    <property type="entry name" value="LIPASE MEMBER H-A-LIKE PROTEIN"/>
    <property type="match status" value="1"/>
</dbReference>